<protein>
    <submittedName>
        <fullName evidence="3">PadR family transcriptional regulator</fullName>
    </submittedName>
</protein>
<dbReference type="EMBL" id="JAHQXF010000001">
    <property type="protein sequence ID" value="MBV0924228.1"/>
    <property type="molecule type" value="Genomic_DNA"/>
</dbReference>
<evidence type="ECO:0000313" key="4">
    <source>
        <dbReference type="Proteomes" id="UP000766550"/>
    </source>
</evidence>
<dbReference type="Proteomes" id="UP000766550">
    <property type="component" value="Unassembled WGS sequence"/>
</dbReference>
<dbReference type="RefSeq" id="WP_162317294.1">
    <property type="nucleotide sequence ID" value="NZ_JAHQXF010000001.1"/>
</dbReference>
<name>A0A8J7Y9D8_9EURY</name>
<dbReference type="InterPro" id="IPR005149">
    <property type="entry name" value="Tscrpt_reg_PadR_N"/>
</dbReference>
<accession>A0A8J7Y9D8</accession>
<reference evidence="3 4" key="1">
    <citation type="submission" date="2021-06" db="EMBL/GenBank/DDBJ databases">
        <title>New haloarchaea isolates fom saline soil.</title>
        <authorList>
            <person name="Duran-Viseras A."/>
            <person name="Sanchez-Porro C.S."/>
            <person name="Ventosa A."/>
        </authorList>
    </citation>
    <scope>NUCLEOTIDE SEQUENCE [LARGE SCALE GENOMIC DNA]</scope>
    <source>
        <strain evidence="3 4">JCM 183640</strain>
    </source>
</reference>
<evidence type="ECO:0000259" key="2">
    <source>
        <dbReference type="Pfam" id="PF03551"/>
    </source>
</evidence>
<dbReference type="Gene3D" id="1.10.10.10">
    <property type="entry name" value="Winged helix-like DNA-binding domain superfamily/Winged helix DNA-binding domain"/>
    <property type="match status" value="1"/>
</dbReference>
<feature type="domain" description="Transcription regulator PadR N-terminal" evidence="2">
    <location>
        <begin position="80"/>
        <end position="130"/>
    </location>
</feature>
<feature type="region of interest" description="Disordered" evidence="1">
    <location>
        <begin position="1"/>
        <end position="42"/>
    </location>
</feature>
<feature type="compositionally biased region" description="Basic and acidic residues" evidence="1">
    <location>
        <begin position="15"/>
        <end position="24"/>
    </location>
</feature>
<evidence type="ECO:0000313" key="3">
    <source>
        <dbReference type="EMBL" id="MBV0924228.1"/>
    </source>
</evidence>
<dbReference type="InterPro" id="IPR036390">
    <property type="entry name" value="WH_DNA-bd_sf"/>
</dbReference>
<gene>
    <name evidence="3" type="ORF">KTS45_08445</name>
</gene>
<dbReference type="Pfam" id="PF03551">
    <property type="entry name" value="PadR"/>
    <property type="match status" value="1"/>
</dbReference>
<dbReference type="SUPFAM" id="SSF46785">
    <property type="entry name" value="Winged helix' DNA-binding domain"/>
    <property type="match status" value="1"/>
</dbReference>
<dbReference type="AlphaFoldDB" id="A0A8J7Y9D8"/>
<organism evidence="3 4">
    <name type="scientific">Haloarcula limicola</name>
    <dbReference type="NCBI Taxonomy" id="1429915"/>
    <lineage>
        <taxon>Archaea</taxon>
        <taxon>Methanobacteriati</taxon>
        <taxon>Methanobacteriota</taxon>
        <taxon>Stenosarchaea group</taxon>
        <taxon>Halobacteria</taxon>
        <taxon>Halobacteriales</taxon>
        <taxon>Haloarculaceae</taxon>
        <taxon>Haloarcula</taxon>
    </lineage>
</organism>
<proteinExistence type="predicted"/>
<dbReference type="OrthoDB" id="56053at2157"/>
<sequence length="166" mass="17936">MSGDNLRRVTTGKTMGDRLDERLTPLETVDDPRSNSGTASRDAIPESLLTSVIDDVAEGDLAVDDGLVTQSLDEILLALIALSDGGTHGTGLMEDLSQLFDAQLSPGTVYPRLHDLEADGTLTMHELVQTKQYLIEDVADAETQIERAAYRHLLVGTFLRASLDAL</sequence>
<keyword evidence="4" id="KW-1185">Reference proteome</keyword>
<comment type="caution">
    <text evidence="3">The sequence shown here is derived from an EMBL/GenBank/DDBJ whole genome shotgun (WGS) entry which is preliminary data.</text>
</comment>
<dbReference type="InterPro" id="IPR036388">
    <property type="entry name" value="WH-like_DNA-bd_sf"/>
</dbReference>
<evidence type="ECO:0000256" key="1">
    <source>
        <dbReference type="SAM" id="MobiDB-lite"/>
    </source>
</evidence>